<organism evidence="2 3">
    <name type="scientific">Dermatophagoides farinae</name>
    <name type="common">American house dust mite</name>
    <dbReference type="NCBI Taxonomy" id="6954"/>
    <lineage>
        <taxon>Eukaryota</taxon>
        <taxon>Metazoa</taxon>
        <taxon>Ecdysozoa</taxon>
        <taxon>Arthropoda</taxon>
        <taxon>Chelicerata</taxon>
        <taxon>Arachnida</taxon>
        <taxon>Acari</taxon>
        <taxon>Acariformes</taxon>
        <taxon>Sarcoptiformes</taxon>
        <taxon>Astigmata</taxon>
        <taxon>Psoroptidia</taxon>
        <taxon>Analgoidea</taxon>
        <taxon>Pyroglyphidae</taxon>
        <taxon>Dermatophagoidinae</taxon>
        <taxon>Dermatophagoides</taxon>
    </lineage>
</organism>
<accession>A0A922L6N1</accession>
<evidence type="ECO:0000313" key="3">
    <source>
        <dbReference type="Proteomes" id="UP000790347"/>
    </source>
</evidence>
<evidence type="ECO:0000313" key="2">
    <source>
        <dbReference type="EMBL" id="KAH9521889.1"/>
    </source>
</evidence>
<gene>
    <name evidence="2" type="ORF">DERF_005508</name>
</gene>
<dbReference type="EMBL" id="ASGP02000002">
    <property type="protein sequence ID" value="KAH9521889.1"/>
    <property type="molecule type" value="Genomic_DNA"/>
</dbReference>
<reference evidence="2" key="1">
    <citation type="submission" date="2013-05" db="EMBL/GenBank/DDBJ databases">
        <authorList>
            <person name="Yim A.K.Y."/>
            <person name="Chan T.F."/>
            <person name="Ji K.M."/>
            <person name="Liu X.Y."/>
            <person name="Zhou J.W."/>
            <person name="Li R.Q."/>
            <person name="Yang K.Y."/>
            <person name="Li J."/>
            <person name="Li M."/>
            <person name="Law P.T.W."/>
            <person name="Wu Y.L."/>
            <person name="Cai Z.L."/>
            <person name="Qin H."/>
            <person name="Bao Y."/>
            <person name="Leung R.K.K."/>
            <person name="Ng P.K.S."/>
            <person name="Zou J."/>
            <person name="Zhong X.J."/>
            <person name="Ran P.X."/>
            <person name="Zhong N.S."/>
            <person name="Liu Z.G."/>
            <person name="Tsui S.K.W."/>
        </authorList>
    </citation>
    <scope>NUCLEOTIDE SEQUENCE</scope>
    <source>
        <strain evidence="2">Derf</strain>
        <tissue evidence="2">Whole organism</tissue>
    </source>
</reference>
<sequence length="68" mass="7683">MCNGFTVFLITIDLTNIKFLFSFGSQTHRSSTLCFFQSLQQQAAQQNAHNANRQHSDVETPPPPPLLF</sequence>
<dbReference type="AlphaFoldDB" id="A0A922L6N1"/>
<keyword evidence="3" id="KW-1185">Reference proteome</keyword>
<dbReference type="Proteomes" id="UP000790347">
    <property type="component" value="Unassembled WGS sequence"/>
</dbReference>
<evidence type="ECO:0000256" key="1">
    <source>
        <dbReference type="SAM" id="MobiDB-lite"/>
    </source>
</evidence>
<comment type="caution">
    <text evidence="2">The sequence shown here is derived from an EMBL/GenBank/DDBJ whole genome shotgun (WGS) entry which is preliminary data.</text>
</comment>
<name>A0A922L6N1_DERFA</name>
<feature type="region of interest" description="Disordered" evidence="1">
    <location>
        <begin position="45"/>
        <end position="68"/>
    </location>
</feature>
<protein>
    <submittedName>
        <fullName evidence="2">Uncharacterized protein</fullName>
    </submittedName>
</protein>
<reference evidence="2" key="2">
    <citation type="journal article" date="2022" name="Res Sq">
        <title>Comparative Genomics Reveals Insights into the Divergent Evolution of Astigmatic Mites and Household Pest Adaptations.</title>
        <authorList>
            <person name="Xiong Q."/>
            <person name="Wan A.T.-Y."/>
            <person name="Liu X.-Y."/>
            <person name="Fung C.S.-H."/>
            <person name="Xiao X."/>
            <person name="Malainual N."/>
            <person name="Hou J."/>
            <person name="Wang L."/>
            <person name="Wang M."/>
            <person name="Yang K."/>
            <person name="Cui Y."/>
            <person name="Leung E."/>
            <person name="Nong W."/>
            <person name="Shin S.-K."/>
            <person name="Au S."/>
            <person name="Jeong K.Y."/>
            <person name="Chew F.T."/>
            <person name="Hui J."/>
            <person name="Leung T.F."/>
            <person name="Tungtrongchitr A."/>
            <person name="Zhong N."/>
            <person name="Liu Z."/>
            <person name="Tsui S."/>
        </authorList>
    </citation>
    <scope>NUCLEOTIDE SEQUENCE</scope>
    <source>
        <strain evidence="2">Derf</strain>
        <tissue evidence="2">Whole organism</tissue>
    </source>
</reference>
<proteinExistence type="predicted"/>